<accession>A0A3A8ER09</accession>
<dbReference type="Gene3D" id="1.20.1270.180">
    <property type="match status" value="1"/>
</dbReference>
<dbReference type="Proteomes" id="UP000282388">
    <property type="component" value="Unassembled WGS sequence"/>
</dbReference>
<dbReference type="RefSeq" id="WP_120402509.1">
    <property type="nucleotide sequence ID" value="NZ_RAXV01000016.1"/>
</dbReference>
<comment type="caution">
    <text evidence="3">The sequence shown here is derived from an EMBL/GenBank/DDBJ whole genome shotgun (WGS) entry which is preliminary data.</text>
</comment>
<keyword evidence="4" id="KW-1185">Reference proteome</keyword>
<dbReference type="AlphaFoldDB" id="A0A3A8ER09"/>
<dbReference type="GO" id="GO:0005576">
    <property type="term" value="C:extracellular region"/>
    <property type="evidence" value="ECO:0007669"/>
    <property type="project" value="TreeGrafter"/>
</dbReference>
<name>A0A3A8ER09_9GAMM</name>
<dbReference type="OrthoDB" id="5957809at2"/>
<dbReference type="InterPro" id="IPR052755">
    <property type="entry name" value="Lysozyme_Inhibitor_LprI"/>
</dbReference>
<keyword evidence="1" id="KW-0732">Signal</keyword>
<evidence type="ECO:0000313" key="4">
    <source>
        <dbReference type="Proteomes" id="UP000282388"/>
    </source>
</evidence>
<dbReference type="Pfam" id="PF07007">
    <property type="entry name" value="LprI"/>
    <property type="match status" value="1"/>
</dbReference>
<dbReference type="InterPro" id="IPR009739">
    <property type="entry name" value="LprI-like_N"/>
</dbReference>
<dbReference type="PANTHER" id="PTHR37549">
    <property type="entry name" value="LIPOPROTEIN LPRI"/>
    <property type="match status" value="1"/>
</dbReference>
<dbReference type="PANTHER" id="PTHR37549:SF1">
    <property type="entry name" value="LIPOPROTEIN LPRI"/>
    <property type="match status" value="1"/>
</dbReference>
<sequence>MKFKSSILFLGLLLASALQAASFDCAKAQSKTEHTVCEHRALNDADVKMAATYAILKRLVPMGTRGTIQHEQFKWLELRDQCMNNVSCLSDVYNMRQRKLDLHMERIYKQGPF</sequence>
<dbReference type="EMBL" id="RAXV01000016">
    <property type="protein sequence ID" value="RKG31321.1"/>
    <property type="molecule type" value="Genomic_DNA"/>
</dbReference>
<proteinExistence type="predicted"/>
<feature type="domain" description="Lysozyme inhibitor LprI-like N-terminal" evidence="2">
    <location>
        <begin position="25"/>
        <end position="94"/>
    </location>
</feature>
<reference evidence="3 4" key="1">
    <citation type="submission" date="2018-09" db="EMBL/GenBank/DDBJ databases">
        <title>The draft genome of Acinetobacter spp. strains.</title>
        <authorList>
            <person name="Qin J."/>
            <person name="Feng Y."/>
            <person name="Zong Z."/>
        </authorList>
    </citation>
    <scope>NUCLEOTIDE SEQUENCE [LARGE SCALE GENOMIC DNA]</scope>
    <source>
        <strain evidence="3 4">WCHAc060012</strain>
    </source>
</reference>
<evidence type="ECO:0000259" key="2">
    <source>
        <dbReference type="Pfam" id="PF07007"/>
    </source>
</evidence>
<protein>
    <submittedName>
        <fullName evidence="3">DUF1311 domain-containing protein</fullName>
    </submittedName>
</protein>
<organism evidence="3 4">
    <name type="scientific">Acinetobacter tianfuensis</name>
    <dbReference type="NCBI Taxonomy" id="2419603"/>
    <lineage>
        <taxon>Bacteria</taxon>
        <taxon>Pseudomonadati</taxon>
        <taxon>Pseudomonadota</taxon>
        <taxon>Gammaproteobacteria</taxon>
        <taxon>Moraxellales</taxon>
        <taxon>Moraxellaceae</taxon>
        <taxon>Acinetobacter</taxon>
    </lineage>
</organism>
<gene>
    <name evidence="3" type="ORF">D7V32_08770</name>
</gene>
<feature type="chain" id="PRO_5017371834" evidence="1">
    <location>
        <begin position="21"/>
        <end position="113"/>
    </location>
</feature>
<evidence type="ECO:0000313" key="3">
    <source>
        <dbReference type="EMBL" id="RKG31321.1"/>
    </source>
</evidence>
<evidence type="ECO:0000256" key="1">
    <source>
        <dbReference type="SAM" id="SignalP"/>
    </source>
</evidence>
<feature type="signal peptide" evidence="1">
    <location>
        <begin position="1"/>
        <end position="20"/>
    </location>
</feature>